<accession>A0A0E9X6I3</accession>
<dbReference type="EMBL" id="GBXM01010250">
    <property type="protein sequence ID" value="JAH98327.1"/>
    <property type="molecule type" value="Transcribed_RNA"/>
</dbReference>
<reference evidence="1" key="1">
    <citation type="submission" date="2014-11" db="EMBL/GenBank/DDBJ databases">
        <authorList>
            <person name="Amaro Gonzalez C."/>
        </authorList>
    </citation>
    <scope>NUCLEOTIDE SEQUENCE</scope>
</reference>
<proteinExistence type="predicted"/>
<dbReference type="AlphaFoldDB" id="A0A0E9X6I3"/>
<name>A0A0E9X6I3_ANGAN</name>
<reference evidence="1" key="2">
    <citation type="journal article" date="2015" name="Fish Shellfish Immunol.">
        <title>Early steps in the European eel (Anguilla anguilla)-Vibrio vulnificus interaction in the gills: Role of the RtxA13 toxin.</title>
        <authorList>
            <person name="Callol A."/>
            <person name="Pajuelo D."/>
            <person name="Ebbesson L."/>
            <person name="Teles M."/>
            <person name="MacKenzie S."/>
            <person name="Amaro C."/>
        </authorList>
    </citation>
    <scope>NUCLEOTIDE SEQUENCE</scope>
</reference>
<organism evidence="1">
    <name type="scientific">Anguilla anguilla</name>
    <name type="common">European freshwater eel</name>
    <name type="synonym">Muraena anguilla</name>
    <dbReference type="NCBI Taxonomy" id="7936"/>
    <lineage>
        <taxon>Eukaryota</taxon>
        <taxon>Metazoa</taxon>
        <taxon>Chordata</taxon>
        <taxon>Craniata</taxon>
        <taxon>Vertebrata</taxon>
        <taxon>Euteleostomi</taxon>
        <taxon>Actinopterygii</taxon>
        <taxon>Neopterygii</taxon>
        <taxon>Teleostei</taxon>
        <taxon>Anguilliformes</taxon>
        <taxon>Anguillidae</taxon>
        <taxon>Anguilla</taxon>
    </lineage>
</organism>
<sequence length="80" mass="9324">MGSLGHSQPELVYFTQMPLSHVTVQQQSPFQYPIIHKSPMCTSQCVSPKLKSGIRNTRCNLLLAFHFARRKKRPYWKISY</sequence>
<evidence type="ECO:0000313" key="1">
    <source>
        <dbReference type="EMBL" id="JAH98327.1"/>
    </source>
</evidence>
<protein>
    <submittedName>
        <fullName evidence="1">Uncharacterized protein</fullName>
    </submittedName>
</protein>